<dbReference type="RefSeq" id="WP_006804884.1">
    <property type="nucleotide sequence ID" value="NZ_GG700632.1"/>
</dbReference>
<dbReference type="EMBL" id="ACVB02000010">
    <property type="protein sequence ID" value="EEX74506.1"/>
    <property type="molecule type" value="Genomic_DNA"/>
</dbReference>
<accession>C9MYC6</accession>
<dbReference type="HOGENOM" id="CLU_102520_0_0_0"/>
<protein>
    <submittedName>
        <fullName evidence="1">Uncharacterized protein</fullName>
    </submittedName>
</protein>
<dbReference type="STRING" id="634994.GCWU000323_01553"/>
<name>C9MYC6_9FUSO</name>
<comment type="caution">
    <text evidence="1">The sequence shown here is derived from an EMBL/GenBank/DDBJ whole genome shotgun (WGS) entry which is preliminary data.</text>
</comment>
<reference evidence="1 2" key="1">
    <citation type="submission" date="2009-09" db="EMBL/GenBank/DDBJ databases">
        <authorList>
            <person name="Weinstock G."/>
            <person name="Sodergren E."/>
            <person name="Clifton S."/>
            <person name="Fulton L."/>
            <person name="Fulton B."/>
            <person name="Courtney L."/>
            <person name="Fronick C."/>
            <person name="Harrison M."/>
            <person name="Strong C."/>
            <person name="Farmer C."/>
            <person name="Delahaunty K."/>
            <person name="Markovic C."/>
            <person name="Hall O."/>
            <person name="Minx P."/>
            <person name="Tomlinson C."/>
            <person name="Mitreva M."/>
            <person name="Nelson J."/>
            <person name="Hou S."/>
            <person name="Wollam A."/>
            <person name="Pepin K.H."/>
            <person name="Johnson M."/>
            <person name="Bhonagiri V."/>
            <person name="Nash W.E."/>
            <person name="Warren W."/>
            <person name="Chinwalla A."/>
            <person name="Mardis E.R."/>
            <person name="Wilson R.K."/>
        </authorList>
    </citation>
    <scope>NUCLEOTIDE SEQUENCE [LARGE SCALE GENOMIC DNA]</scope>
    <source>
        <strain evidence="1 2">F0254</strain>
    </source>
</reference>
<evidence type="ECO:0000313" key="1">
    <source>
        <dbReference type="EMBL" id="EEX74506.1"/>
    </source>
</evidence>
<gene>
    <name evidence="1" type="ORF">GCWU000323_01553</name>
</gene>
<proteinExistence type="predicted"/>
<evidence type="ECO:0000313" key="2">
    <source>
        <dbReference type="Proteomes" id="UP000006233"/>
    </source>
</evidence>
<sequence length="162" mass="18985">MVAKQSVSGNETFADQAMKQMAVNMIEKGIEYQKNKIEEIRFFNDEEAEITQKVKVFSNNNGSFAKLQNEYELFKRVAEKLQYKDTEDMMSQMEKMDRKEVFSKLMKGISEVIEDEFKKEENYTEMTTTVSVRKVNNTWHIKNLDEQIKAVDMLFSSLANSM</sequence>
<dbReference type="AlphaFoldDB" id="C9MYC6"/>
<organism evidence="1 2">
    <name type="scientific">Leptotrichia hofstadii F0254</name>
    <dbReference type="NCBI Taxonomy" id="634994"/>
    <lineage>
        <taxon>Bacteria</taxon>
        <taxon>Fusobacteriati</taxon>
        <taxon>Fusobacteriota</taxon>
        <taxon>Fusobacteriia</taxon>
        <taxon>Fusobacteriales</taxon>
        <taxon>Leptotrichiaceae</taxon>
        <taxon>Leptotrichia</taxon>
    </lineage>
</organism>
<dbReference type="Proteomes" id="UP000006233">
    <property type="component" value="Unassembled WGS sequence"/>
</dbReference>